<dbReference type="InterPro" id="IPR011761">
    <property type="entry name" value="ATP-grasp"/>
</dbReference>
<dbReference type="Proteomes" id="UP001165586">
    <property type="component" value="Unassembled WGS sequence"/>
</dbReference>
<keyword evidence="1" id="KW-0067">ATP-binding</keyword>
<protein>
    <submittedName>
        <fullName evidence="3">Alpha-L-glutamate ligase</fullName>
    </submittedName>
</protein>
<dbReference type="Gene3D" id="3.30.470.20">
    <property type="entry name" value="ATP-grasp fold, B domain"/>
    <property type="match status" value="1"/>
</dbReference>
<keyword evidence="3" id="KW-0436">Ligase</keyword>
<dbReference type="EMBL" id="JANLCJ010000015">
    <property type="protein sequence ID" value="MCS5736301.1"/>
    <property type="molecule type" value="Genomic_DNA"/>
</dbReference>
<feature type="domain" description="ATP-grasp" evidence="2">
    <location>
        <begin position="104"/>
        <end position="308"/>
    </location>
</feature>
<gene>
    <name evidence="3" type="ORF">N1032_21420</name>
</gene>
<comment type="caution">
    <text evidence="3">The sequence shown here is derived from an EMBL/GenBank/DDBJ whole genome shotgun (WGS) entry which is preliminary data.</text>
</comment>
<evidence type="ECO:0000256" key="1">
    <source>
        <dbReference type="PROSITE-ProRule" id="PRU00409"/>
    </source>
</evidence>
<dbReference type="GO" id="GO:0016874">
    <property type="term" value="F:ligase activity"/>
    <property type="evidence" value="ECO:0007669"/>
    <property type="project" value="UniProtKB-KW"/>
</dbReference>
<dbReference type="PANTHER" id="PTHR21621:SF0">
    <property type="entry name" value="BETA-CITRYLGLUTAMATE SYNTHASE B-RELATED"/>
    <property type="match status" value="1"/>
</dbReference>
<name>A0ABT2H8Q7_9MICO</name>
<organism evidence="3 4">
    <name type="scientific">Herbiconiux daphne</name>
    <dbReference type="NCBI Taxonomy" id="2970914"/>
    <lineage>
        <taxon>Bacteria</taxon>
        <taxon>Bacillati</taxon>
        <taxon>Actinomycetota</taxon>
        <taxon>Actinomycetes</taxon>
        <taxon>Micrococcales</taxon>
        <taxon>Microbacteriaceae</taxon>
        <taxon>Herbiconiux</taxon>
    </lineage>
</organism>
<evidence type="ECO:0000259" key="2">
    <source>
        <dbReference type="PROSITE" id="PS50975"/>
    </source>
</evidence>
<proteinExistence type="predicted"/>
<reference evidence="3" key="1">
    <citation type="submission" date="2022-08" db="EMBL/GenBank/DDBJ databases">
        <authorList>
            <person name="Deng Y."/>
            <person name="Han X.-F."/>
            <person name="Zhang Y.-Q."/>
        </authorList>
    </citation>
    <scope>NUCLEOTIDE SEQUENCE</scope>
    <source>
        <strain evidence="3">CPCC 203386</strain>
    </source>
</reference>
<sequence length="326" mass="34608">MSANSPSVHILHDNPEWIPPLGAALDAAGVPWREWPLNDGSYDLGELPPEGVFWSRLSASAHTRGATHAKDAARALLRWFEASGRRVVNGSRVVELEVSKAAQYAALRAAGFDTPHTVVVIGTADLKARARELPLPFITKHNQGGKGLGVRRFDSLAEFDGYVDGPDFEHPVDGITLLQEYIVTAEPFVTRAEFVGGRFVYAVRVDTSAGSFELCPAEACAVPGSGPDAAEPAPLFTERRDVDAAHPLIVKLEAFLAAQGIEVAGVEFFETADGRLLPYDINTNTNYSPDVEAVTSRSAAAALAVFLGAELAACAEAVAASESVTA</sequence>
<evidence type="ECO:0000313" key="3">
    <source>
        <dbReference type="EMBL" id="MCS5736301.1"/>
    </source>
</evidence>
<keyword evidence="1" id="KW-0547">Nucleotide-binding</keyword>
<evidence type="ECO:0000313" key="4">
    <source>
        <dbReference type="Proteomes" id="UP001165586"/>
    </source>
</evidence>
<keyword evidence="4" id="KW-1185">Reference proteome</keyword>
<accession>A0ABT2H8Q7</accession>
<dbReference type="PROSITE" id="PS50975">
    <property type="entry name" value="ATP_GRASP"/>
    <property type="match status" value="1"/>
</dbReference>
<dbReference type="SUPFAM" id="SSF56059">
    <property type="entry name" value="Glutathione synthetase ATP-binding domain-like"/>
    <property type="match status" value="1"/>
</dbReference>
<dbReference type="RefSeq" id="WP_259542184.1">
    <property type="nucleotide sequence ID" value="NZ_JANLCJ010000015.1"/>
</dbReference>
<dbReference type="PANTHER" id="PTHR21621">
    <property type="entry name" value="RIBOSOMAL PROTEIN S6 MODIFICATION PROTEIN"/>
    <property type="match status" value="1"/>
</dbReference>